<proteinExistence type="predicted"/>
<reference evidence="2" key="1">
    <citation type="submission" date="2021-03" db="EMBL/GenBank/DDBJ databases">
        <title>Draft genome sequence of rust myrtle Austropuccinia psidii MF-1, a brazilian biotype.</title>
        <authorList>
            <person name="Quecine M.C."/>
            <person name="Pachon D.M.R."/>
            <person name="Bonatelli M.L."/>
            <person name="Correr F.H."/>
            <person name="Franceschini L.M."/>
            <person name="Leite T.F."/>
            <person name="Margarido G.R.A."/>
            <person name="Almeida C.A."/>
            <person name="Ferrarezi J.A."/>
            <person name="Labate C.A."/>
        </authorList>
    </citation>
    <scope>NUCLEOTIDE SEQUENCE</scope>
    <source>
        <strain evidence="2">MF-1</strain>
    </source>
</reference>
<dbReference type="EMBL" id="AVOT02004311">
    <property type="protein sequence ID" value="MBW0476012.1"/>
    <property type="molecule type" value="Genomic_DNA"/>
</dbReference>
<gene>
    <name evidence="2" type="ORF">O181_015727</name>
</gene>
<accession>A0A9Q3C485</accession>
<sequence>MDLNWPRDPKNFKLDIQGHGPQGSTHGLWKPTETTRSCPAVFTLDSSEAHPSVMDPTLLEPGMGHTWYYIPLCTIFPCKSNGDNFKNPLLNFRSLNPLISSF</sequence>
<evidence type="ECO:0000313" key="2">
    <source>
        <dbReference type="EMBL" id="MBW0476012.1"/>
    </source>
</evidence>
<dbReference type="Proteomes" id="UP000765509">
    <property type="component" value="Unassembled WGS sequence"/>
</dbReference>
<feature type="region of interest" description="Disordered" evidence="1">
    <location>
        <begin position="1"/>
        <end position="32"/>
    </location>
</feature>
<organism evidence="2 3">
    <name type="scientific">Austropuccinia psidii MF-1</name>
    <dbReference type="NCBI Taxonomy" id="1389203"/>
    <lineage>
        <taxon>Eukaryota</taxon>
        <taxon>Fungi</taxon>
        <taxon>Dikarya</taxon>
        <taxon>Basidiomycota</taxon>
        <taxon>Pucciniomycotina</taxon>
        <taxon>Pucciniomycetes</taxon>
        <taxon>Pucciniales</taxon>
        <taxon>Sphaerophragmiaceae</taxon>
        <taxon>Austropuccinia</taxon>
    </lineage>
</organism>
<dbReference type="AlphaFoldDB" id="A0A9Q3C485"/>
<protein>
    <submittedName>
        <fullName evidence="2">Uncharacterized protein</fullName>
    </submittedName>
</protein>
<evidence type="ECO:0000313" key="3">
    <source>
        <dbReference type="Proteomes" id="UP000765509"/>
    </source>
</evidence>
<evidence type="ECO:0000256" key="1">
    <source>
        <dbReference type="SAM" id="MobiDB-lite"/>
    </source>
</evidence>
<comment type="caution">
    <text evidence="2">The sequence shown here is derived from an EMBL/GenBank/DDBJ whole genome shotgun (WGS) entry which is preliminary data.</text>
</comment>
<name>A0A9Q3C485_9BASI</name>
<keyword evidence="3" id="KW-1185">Reference proteome</keyword>
<feature type="compositionally biased region" description="Basic and acidic residues" evidence="1">
    <location>
        <begin position="1"/>
        <end position="13"/>
    </location>
</feature>